<feature type="signal peptide" evidence="1">
    <location>
        <begin position="1"/>
        <end position="18"/>
    </location>
</feature>
<dbReference type="SUPFAM" id="SSF54001">
    <property type="entry name" value="Cysteine proteinases"/>
    <property type="match status" value="1"/>
</dbReference>
<dbReference type="EMBL" id="MATO01000034">
    <property type="protein sequence ID" value="OCS90743.1"/>
    <property type="molecule type" value="Genomic_DNA"/>
</dbReference>
<protein>
    <recommendedName>
        <fullName evidence="2">Transglutaminase-like domain-containing protein</fullName>
    </recommendedName>
</protein>
<keyword evidence="4" id="KW-1185">Reference proteome</keyword>
<gene>
    <name evidence="3" type="ORF">A6K76_01450</name>
</gene>
<accession>A0A1C0YUA7</accession>
<dbReference type="PANTHER" id="PTHR33490:SF6">
    <property type="entry name" value="SLL1049 PROTEIN"/>
    <property type="match status" value="1"/>
</dbReference>
<evidence type="ECO:0000256" key="1">
    <source>
        <dbReference type="SAM" id="SignalP"/>
    </source>
</evidence>
<dbReference type="Proteomes" id="UP000093482">
    <property type="component" value="Unassembled WGS sequence"/>
</dbReference>
<feature type="domain" description="Transglutaminase-like" evidence="2">
    <location>
        <begin position="184"/>
        <end position="245"/>
    </location>
</feature>
<comment type="caution">
    <text evidence="3">The sequence shown here is derived from an EMBL/GenBank/DDBJ whole genome shotgun (WGS) entry which is preliminary data.</text>
</comment>
<dbReference type="Gene3D" id="3.10.620.30">
    <property type="match status" value="1"/>
</dbReference>
<name>A0A1C0YUA7_9BACL</name>
<evidence type="ECO:0000313" key="4">
    <source>
        <dbReference type="Proteomes" id="UP000093482"/>
    </source>
</evidence>
<dbReference type="InterPro" id="IPR038765">
    <property type="entry name" value="Papain-like_cys_pep_sf"/>
</dbReference>
<proteinExistence type="predicted"/>
<organism evidence="3 4">
    <name type="scientific">Caryophanon latum</name>
    <dbReference type="NCBI Taxonomy" id="33977"/>
    <lineage>
        <taxon>Bacteria</taxon>
        <taxon>Bacillati</taxon>
        <taxon>Bacillota</taxon>
        <taxon>Bacilli</taxon>
        <taxon>Bacillales</taxon>
        <taxon>Caryophanaceae</taxon>
        <taxon>Caryophanon</taxon>
    </lineage>
</organism>
<feature type="chain" id="PRO_5008649258" description="Transglutaminase-like domain-containing protein" evidence="1">
    <location>
        <begin position="19"/>
        <end position="440"/>
    </location>
</feature>
<evidence type="ECO:0000313" key="3">
    <source>
        <dbReference type="EMBL" id="OCS90743.1"/>
    </source>
</evidence>
<dbReference type="SMART" id="SM00460">
    <property type="entry name" value="TGc"/>
    <property type="match status" value="1"/>
</dbReference>
<keyword evidence="1" id="KW-0732">Signal</keyword>
<dbReference type="InterPro" id="IPR002931">
    <property type="entry name" value="Transglutaminase-like"/>
</dbReference>
<dbReference type="RefSeq" id="WP_066464108.1">
    <property type="nucleotide sequence ID" value="NZ_MATO01000034.1"/>
</dbReference>
<dbReference type="AlphaFoldDB" id="A0A1C0YUA7"/>
<reference evidence="3 4" key="1">
    <citation type="submission" date="2016-07" db="EMBL/GenBank/DDBJ databases">
        <title>Caryophanon latum genome sequencing.</title>
        <authorList>
            <person name="Verma A."/>
            <person name="Pal Y."/>
            <person name="Krishnamurthi S."/>
        </authorList>
    </citation>
    <scope>NUCLEOTIDE SEQUENCE [LARGE SCALE GENOMIC DNA]</scope>
    <source>
        <strain evidence="3 4">DSM 14151</strain>
    </source>
</reference>
<dbReference type="PANTHER" id="PTHR33490">
    <property type="entry name" value="BLR5614 PROTEIN-RELATED"/>
    <property type="match status" value="1"/>
</dbReference>
<sequence length="440" mass="50493">MLLCFAMFGSLMAPHAQAEDIQDRDGNAYTVIGGHGELTNLITHHYKQGIFETPYAVTLHVDNAAQLTEREINEAFQGWIDGFYMSFQTSGDLIGGYPAEYTTYYIDQKENGEFITYMNLFELNVDVPYEDVEQVWALEDDVAAQIAKVAYTDLDKVLYVTDYVQRYYGYSYDTMTTPHSHVAFMTDGFGVCQAYALMTGELLERLGMKVHYVLGYITHEDGTTEQHAWNLVYMDGAWVNVDTTWSDPIEPVKGAASYNYMMSDELIHDDHEREAYSLPQAHGIKYEVLTSYKTMAHDERYIYAESPIGTIHRFLKSTMEQVDMPVDIAGTNLYMSDVYLYYIDADTAAVMRWNVTTNDVEYVLPNVTSFYEQNGHLVYERDFETGVTTHPLQNVITPSYKRIAFYWDAQRTELQQLPVTMQNVLMSNLATKYNGKKFVN</sequence>
<evidence type="ECO:0000259" key="2">
    <source>
        <dbReference type="SMART" id="SM00460"/>
    </source>
</evidence>
<dbReference type="Pfam" id="PF01841">
    <property type="entry name" value="Transglut_core"/>
    <property type="match status" value="1"/>
</dbReference>